<protein>
    <submittedName>
        <fullName evidence="1">Uncharacterized protein</fullName>
    </submittedName>
</protein>
<name>A7Z9J1_BACVZ</name>
<sequence>MEYTNKNMKRLKERLEDRSNANKVDLSKLKDIISPNIVKVDDCYILDLEYELTDNTTINWNRILKMYGDKTGYEASCNELRINDYLDNSDLSDEEISLYAFQVVDGWEQHLKEKFPEHKFVVIISIDEGFATLRFHKYREEESGWLKADIEEYGNEAILVKEINFSNKFN</sequence>
<dbReference type="KEGG" id="bay:RBAM_033380"/>
<dbReference type="Proteomes" id="UP000001120">
    <property type="component" value="Chromosome"/>
</dbReference>
<dbReference type="RefSeq" id="WP_012118626.1">
    <property type="nucleotide sequence ID" value="NC_009725.2"/>
</dbReference>
<keyword evidence="2" id="KW-1185">Reference proteome</keyword>
<dbReference type="HOGENOM" id="CLU_139029_0_0_9"/>
<proteinExistence type="predicted"/>
<dbReference type="EMBL" id="CP000560">
    <property type="protein sequence ID" value="ABS75667.1"/>
    <property type="molecule type" value="Genomic_DNA"/>
</dbReference>
<gene>
    <name evidence="1" type="ordered locus">RBAM_033380</name>
</gene>
<reference evidence="1 2" key="1">
    <citation type="journal article" date="2007" name="Nat. Biotechnol.">
        <title>Comparative analysis of the complete genome sequence of the plant growth-promoting bacterium Bacillus amyloliquefaciens FZB42.</title>
        <authorList>
            <person name="Chen X.H."/>
            <person name="Koumoutsi A."/>
            <person name="Scholz R."/>
            <person name="Eisenreich A."/>
            <person name="Schneider K."/>
            <person name="Heinemeyer I."/>
            <person name="Morgenstern B."/>
            <person name="Voss B."/>
            <person name="Hess W.R."/>
            <person name="Reva O."/>
            <person name="Junge H."/>
            <person name="Voigt B."/>
            <person name="Jungblut P.R."/>
            <person name="Vater J."/>
            <person name="Sussmuth R."/>
            <person name="Liesegang H."/>
            <person name="Strittmatter A."/>
            <person name="Gottschalk G."/>
            <person name="Borriss R."/>
        </authorList>
    </citation>
    <scope>NUCLEOTIDE SEQUENCE [LARGE SCALE GENOMIC DNA]</scope>
    <source>
        <strain evidence="2">DSM 23117 / BGSC 10A6 / LMG 26770 / FZB42</strain>
    </source>
</reference>
<organism evidence="1 2">
    <name type="scientific">Bacillus velezensis (strain DSM 23117 / BGSC 10A6 / LMG 26770 / FZB42)</name>
    <name type="common">Bacillus amyloliquefaciens subsp. plantarum</name>
    <dbReference type="NCBI Taxonomy" id="326423"/>
    <lineage>
        <taxon>Bacteria</taxon>
        <taxon>Bacillati</taxon>
        <taxon>Bacillota</taxon>
        <taxon>Bacilli</taxon>
        <taxon>Bacillales</taxon>
        <taxon>Bacillaceae</taxon>
        <taxon>Bacillus</taxon>
        <taxon>Bacillus amyloliquefaciens group</taxon>
    </lineage>
</organism>
<evidence type="ECO:0000313" key="1">
    <source>
        <dbReference type="EMBL" id="ABS75667.1"/>
    </source>
</evidence>
<dbReference type="GeneID" id="93082480"/>
<dbReference type="AlphaFoldDB" id="A7Z9J1"/>
<evidence type="ECO:0000313" key="2">
    <source>
        <dbReference type="Proteomes" id="UP000001120"/>
    </source>
</evidence>
<accession>A7Z9J1</accession>